<dbReference type="GO" id="GO:0005884">
    <property type="term" value="C:actin filament"/>
    <property type="evidence" value="ECO:0007669"/>
    <property type="project" value="TreeGrafter"/>
</dbReference>
<feature type="compositionally biased region" description="Pro residues" evidence="1">
    <location>
        <begin position="1386"/>
        <end position="1402"/>
    </location>
</feature>
<feature type="compositionally biased region" description="Polar residues" evidence="1">
    <location>
        <begin position="1158"/>
        <end position="1168"/>
    </location>
</feature>
<dbReference type="InterPro" id="IPR039895">
    <property type="entry name" value="COBL-like"/>
</dbReference>
<feature type="region of interest" description="Disordered" evidence="1">
    <location>
        <begin position="1376"/>
        <end position="1420"/>
    </location>
</feature>
<feature type="compositionally biased region" description="Basic and acidic residues" evidence="1">
    <location>
        <begin position="427"/>
        <end position="436"/>
    </location>
</feature>
<dbReference type="CDD" id="cd21800">
    <property type="entry name" value="WH2_Wb_Cobl"/>
    <property type="match status" value="1"/>
</dbReference>
<feature type="compositionally biased region" description="Pro residues" evidence="1">
    <location>
        <begin position="460"/>
        <end position="472"/>
    </location>
</feature>
<feature type="region of interest" description="Disordered" evidence="1">
    <location>
        <begin position="938"/>
        <end position="989"/>
    </location>
</feature>
<feature type="compositionally biased region" description="Polar residues" evidence="1">
    <location>
        <begin position="957"/>
        <end position="976"/>
    </location>
</feature>
<sequence length="1447" mass="158851">MKGGGEERHQLIISPLSPAPSPPTSTLELYQALTSEERSEPSMETPAPSGANKPPSGRKMKARAPPPPSQPLAASQIQSDQKSLTELGVIPDQSLVTMKENLINRTVDFTVVLPSGVEQKNNVHGSKAVMDLLVDLCSRYHLNPAHHTLELKACGMQPLSYKPNTLVGALDIQTVLLKEKIPEGKTKRPPPRIPEKSVRLVVNYLKTHRAVVRVSPEVPLHSIIPAICEKCEVSPEHVVLLRDNIAGEELELTKSLDELGIKELYAWDRKRETSQNSSVSNDTTEKEKRGFLGFFKVNKRSSKTEDRLRMDGNYGDEDDFSSATASERSLDGFATAPNSPSVNSRSITLGPSLSLGNISGMTANPEIKKRRAPPPPVATPPLQSMETSGVAKTAMQILEGASQNDLQKKKRRAPPPPTPPAPVMPNRTEEKEDKRKSTMGNGRQVPQKPPRGNTRGPPQLVIPPPPPYPPPDTDIMDPTDYYSEAPDVTAPTNLVPKQSLQLAHDNIYVVDDMVLELSEVEETSSASSCFASEDTTEDSGVVSSPSDVISLDSQSDNMKLKDKPVNGQEDSAERDGTYAAELCSVRNTSCDSNDSGNAHQSSRDEETTAAKNDNEDIFIAARLQQTLAELDEDLEAMEGIHYEADNDSVSNYTDAASNPHFSDADTAQDAAFVVPVTIIDEILDINTVGPIEDEENALLPNADDEDISAESINLVNFTNNSAGSFDKKHVDDGSLNISMDLSHQQSSDDVFKPLPVEQRREMFESLTSSFEKRNENNLGLENTYKNGVSSEECKPMLISSHLKPKTQIHIAREKTNQFNEQNSQERFLNKMKTDLEFKPPSTKTTEEKEDILSPPLWGHRAPSSVTNYEPKVGLTTFKVVPPKPEIKYFDRGSSFSTGAIKIDDLGNLMTPNAGKKNTSDIFSSETEEPLIGRVKEFWRSNSTGKQSDKSIEHNSKKSIVTVSSKPFNSKSESKPLSLTDPKPIPSQPVTSNVAEKHFELERIKPPVPATQSQVKTSVSPTINKDKTEFPFLKPYKRTSSHYVASAIAKRLDPLTFKTDFIKKYDKEENNHEEKLIKTGAGPLPKGCIIMAKNSPMEIKPAEMRETYSNIFTCSHKASNTRLTLGDNSAMENKSVNMRLLNQTTPVGFYKRSISVPLTKSSSKENNTAEGDHSFNSKHRIVDKNTHPLSDQKHEKTDHTNSSSSFTSPDLPTPTSSSSLSLRPTKWHPAINIQTNSSKVLSELNITPVNNHVISQRDEKPDSINKSDVTVQTDIFGPKKKFKPIVQKPVPKDTSLHSTLMEAIQTAGGKEKLRKSSDSMINGSQKKSSYAEPENEHSALLAAIRGHSGISRLKKISSSASEELQSCRNAELSLQNKEASHAEQLWIPPPPVLPPPPPPPPPSSHKSMTAPKFPVTATSNPGEAREALMEAIRSGAGAARLRKVPLLV</sequence>
<dbReference type="Ensembl" id="ENSCSRT00000007190.1">
    <property type="protein sequence ID" value="ENSCSRP00000006974.1"/>
    <property type="gene ID" value="ENSCSRG00000005172.1"/>
</dbReference>
<feature type="domain" description="WH2" evidence="2">
    <location>
        <begin position="1335"/>
        <end position="1355"/>
    </location>
</feature>
<dbReference type="Proteomes" id="UP000694403">
    <property type="component" value="Unplaced"/>
</dbReference>
<dbReference type="GO" id="GO:0051639">
    <property type="term" value="P:actin filament network formation"/>
    <property type="evidence" value="ECO:0007669"/>
    <property type="project" value="TreeGrafter"/>
</dbReference>
<feature type="region of interest" description="Disordered" evidence="1">
    <location>
        <begin position="836"/>
        <end position="858"/>
    </location>
</feature>
<dbReference type="GO" id="GO:0048471">
    <property type="term" value="C:perinuclear region of cytoplasm"/>
    <property type="evidence" value="ECO:0007669"/>
    <property type="project" value="TreeGrafter"/>
</dbReference>
<feature type="compositionally biased region" description="Basic and acidic residues" evidence="1">
    <location>
        <begin position="1169"/>
        <end position="1198"/>
    </location>
</feature>
<reference evidence="3" key="2">
    <citation type="submission" date="2025-09" db="UniProtKB">
        <authorList>
            <consortium name="Ensembl"/>
        </authorList>
    </citation>
    <scope>IDENTIFICATION</scope>
</reference>
<protein>
    <submittedName>
        <fullName evidence="3">Cordon-bleu WH2 repeat protein</fullName>
    </submittedName>
</protein>
<feature type="compositionally biased region" description="Pro residues" evidence="1">
    <location>
        <begin position="414"/>
        <end position="423"/>
    </location>
</feature>
<dbReference type="CDD" id="cd21801">
    <property type="entry name" value="WH2_Wc_Cobl"/>
    <property type="match status" value="1"/>
</dbReference>
<feature type="region of interest" description="Disordered" evidence="1">
    <location>
        <begin position="589"/>
        <end position="612"/>
    </location>
</feature>
<dbReference type="GO" id="GO:0003785">
    <property type="term" value="F:actin monomer binding"/>
    <property type="evidence" value="ECO:0007669"/>
    <property type="project" value="InterPro"/>
</dbReference>
<evidence type="ECO:0000313" key="3">
    <source>
        <dbReference type="Ensembl" id="ENSCSRP00000006974.1"/>
    </source>
</evidence>
<organism evidence="3 4">
    <name type="scientific">Chelydra serpentina</name>
    <name type="common">Snapping turtle</name>
    <name type="synonym">Testudo serpentina</name>
    <dbReference type="NCBI Taxonomy" id="8475"/>
    <lineage>
        <taxon>Eukaryota</taxon>
        <taxon>Metazoa</taxon>
        <taxon>Chordata</taxon>
        <taxon>Craniata</taxon>
        <taxon>Vertebrata</taxon>
        <taxon>Euteleostomi</taxon>
        <taxon>Archelosauria</taxon>
        <taxon>Testudinata</taxon>
        <taxon>Testudines</taxon>
        <taxon>Cryptodira</taxon>
        <taxon>Durocryptodira</taxon>
        <taxon>Americhelydia</taxon>
        <taxon>Chelydroidea</taxon>
        <taxon>Chelydridae</taxon>
        <taxon>Chelydra</taxon>
    </lineage>
</organism>
<evidence type="ECO:0000259" key="2">
    <source>
        <dbReference type="PROSITE" id="PS51082"/>
    </source>
</evidence>
<dbReference type="GO" id="GO:0001726">
    <property type="term" value="C:ruffle"/>
    <property type="evidence" value="ECO:0007669"/>
    <property type="project" value="TreeGrafter"/>
</dbReference>
<dbReference type="PROSITE" id="PS51082">
    <property type="entry name" value="WH2"/>
    <property type="match status" value="3"/>
</dbReference>
<proteinExistence type="predicted"/>
<feature type="compositionally biased region" description="Basic and acidic residues" evidence="1">
    <location>
        <begin position="1"/>
        <end position="10"/>
    </location>
</feature>
<feature type="compositionally biased region" description="Polar residues" evidence="1">
    <location>
        <begin position="589"/>
        <end position="600"/>
    </location>
</feature>
<dbReference type="Pfam" id="PF02205">
    <property type="entry name" value="WH2"/>
    <property type="match status" value="2"/>
</dbReference>
<feature type="domain" description="WH2" evidence="2">
    <location>
        <begin position="1423"/>
        <end position="1443"/>
    </location>
</feature>
<feature type="region of interest" description="Disordered" evidence="1">
    <location>
        <begin position="357"/>
        <end position="492"/>
    </location>
</feature>
<feature type="compositionally biased region" description="Basic and acidic residues" evidence="1">
    <location>
        <begin position="601"/>
        <end position="612"/>
    </location>
</feature>
<feature type="region of interest" description="Disordered" evidence="1">
    <location>
        <begin position="1306"/>
        <end position="1333"/>
    </location>
</feature>
<dbReference type="GO" id="GO:0044294">
    <property type="term" value="C:dendritic growth cone"/>
    <property type="evidence" value="ECO:0007669"/>
    <property type="project" value="TreeGrafter"/>
</dbReference>
<reference evidence="3" key="1">
    <citation type="submission" date="2025-08" db="UniProtKB">
        <authorList>
            <consortium name="Ensembl"/>
        </authorList>
    </citation>
    <scope>IDENTIFICATION</scope>
</reference>
<dbReference type="SMART" id="SM00246">
    <property type="entry name" value="WH2"/>
    <property type="match status" value="3"/>
</dbReference>
<feature type="compositionally biased region" description="Polar residues" evidence="1">
    <location>
        <begin position="1317"/>
        <end position="1327"/>
    </location>
</feature>
<feature type="region of interest" description="Disordered" evidence="1">
    <location>
        <begin position="524"/>
        <end position="575"/>
    </location>
</feature>
<dbReference type="CDD" id="cd21799">
    <property type="entry name" value="WH2_Wa_Cobl"/>
    <property type="match status" value="1"/>
</dbReference>
<feature type="compositionally biased region" description="Polar residues" evidence="1">
    <location>
        <begin position="541"/>
        <end position="557"/>
    </location>
</feature>
<evidence type="ECO:0000313" key="4">
    <source>
        <dbReference type="Proteomes" id="UP000694403"/>
    </source>
</evidence>
<accession>A0A8C3S313</accession>
<evidence type="ECO:0000256" key="1">
    <source>
        <dbReference type="SAM" id="MobiDB-lite"/>
    </source>
</evidence>
<dbReference type="PANTHER" id="PTHR47008">
    <property type="entry name" value="PROTEIN CORDON-BLEU"/>
    <property type="match status" value="1"/>
</dbReference>
<dbReference type="GO" id="GO:1990357">
    <property type="term" value="C:terminal web"/>
    <property type="evidence" value="ECO:0007669"/>
    <property type="project" value="TreeGrafter"/>
</dbReference>
<feature type="region of interest" description="Disordered" evidence="1">
    <location>
        <begin position="1"/>
        <end position="80"/>
    </location>
</feature>
<dbReference type="Pfam" id="PF09469">
    <property type="entry name" value="Cobl"/>
    <property type="match status" value="1"/>
</dbReference>
<dbReference type="PANTHER" id="PTHR47008:SF1">
    <property type="entry name" value="PROTEIN CORDON-BLEU"/>
    <property type="match status" value="1"/>
</dbReference>
<dbReference type="Gene3D" id="3.10.20.90">
    <property type="entry name" value="Phosphatidylinositol 3-kinase Catalytic Subunit, Chain A, domain 1"/>
    <property type="match status" value="1"/>
</dbReference>
<dbReference type="GO" id="GO:0030041">
    <property type="term" value="P:actin filament polymerization"/>
    <property type="evidence" value="ECO:0007669"/>
    <property type="project" value="TreeGrafter"/>
</dbReference>
<dbReference type="GO" id="GO:0043025">
    <property type="term" value="C:neuronal cell body"/>
    <property type="evidence" value="ECO:0007669"/>
    <property type="project" value="TreeGrafter"/>
</dbReference>
<feature type="domain" description="WH2" evidence="2">
    <location>
        <begin position="1295"/>
        <end position="1315"/>
    </location>
</feature>
<feature type="compositionally biased region" description="Basic and acidic residues" evidence="1">
    <location>
        <begin position="946"/>
        <end position="955"/>
    </location>
</feature>
<feature type="compositionally biased region" description="Low complexity" evidence="1">
    <location>
        <begin position="1201"/>
        <end position="1221"/>
    </location>
</feature>
<feature type="region of interest" description="Disordered" evidence="1">
    <location>
        <begin position="1158"/>
        <end position="1222"/>
    </location>
</feature>
<dbReference type="InterPro" id="IPR003124">
    <property type="entry name" value="WH2_dom"/>
</dbReference>
<dbReference type="GO" id="GO:0044295">
    <property type="term" value="C:axonal growth cone"/>
    <property type="evidence" value="ECO:0007669"/>
    <property type="project" value="TreeGrafter"/>
</dbReference>
<dbReference type="GO" id="GO:0005886">
    <property type="term" value="C:plasma membrane"/>
    <property type="evidence" value="ECO:0007669"/>
    <property type="project" value="TreeGrafter"/>
</dbReference>
<keyword evidence="4" id="KW-1185">Reference proteome</keyword>
<name>A0A8C3S313_CHESE</name>
<dbReference type="InterPro" id="IPR019025">
    <property type="entry name" value="Cordon-bleu_ubiquitin_domain"/>
</dbReference>